<dbReference type="EMBL" id="CP006646">
    <property type="protein sequence ID" value="AGT35920.1"/>
    <property type="molecule type" value="Genomic_DNA"/>
</dbReference>
<dbReference type="PATRIC" id="fig|1365176.7.peg.1564"/>
<dbReference type="AlphaFoldDB" id="S5Z971"/>
<dbReference type="Gene3D" id="1.20.5.1070">
    <property type="entry name" value="Head and neck region of the ectodomain of NDV fusion glycoprotein"/>
    <property type="match status" value="1"/>
</dbReference>
<evidence type="ECO:0000256" key="1">
    <source>
        <dbReference type="SAM" id="Coils"/>
    </source>
</evidence>
<dbReference type="KEGG" id="thb:N186_07910"/>
<evidence type="ECO:0000313" key="2">
    <source>
        <dbReference type="EMBL" id="AGT35920.1"/>
    </source>
</evidence>
<keyword evidence="1" id="KW-0175">Coiled coil</keyword>
<dbReference type="Gene3D" id="1.20.5.340">
    <property type="match status" value="1"/>
</dbReference>
<keyword evidence="3" id="KW-1185">Reference proteome</keyword>
<gene>
    <name evidence="2" type="ORF">N186_07910</name>
</gene>
<protein>
    <submittedName>
        <fullName evidence="2">Uncharacterized protein</fullName>
    </submittedName>
</protein>
<reference evidence="2 3" key="1">
    <citation type="journal article" date="2013" name="Genome Announc.">
        <title>Complete Genomic Sequence of 'Thermofilum adornatus' Strain 1910bT, a Hyperthermophilic Anaerobic Organotrophic Crenarchaeon.</title>
        <authorList>
            <person name="Dominova I.N."/>
            <person name="Kublanov I.V."/>
            <person name="Podosokorskaya O.A."/>
            <person name="Derbikova K.S."/>
            <person name="Patrushev M.V."/>
            <person name="Toshchakov S.V."/>
        </authorList>
    </citation>
    <scope>NUCLEOTIDE SEQUENCE [LARGE SCALE GENOMIC DNA]</scope>
    <source>
        <strain evidence="3">1910b</strain>
    </source>
</reference>
<accession>S5Z971</accession>
<evidence type="ECO:0000313" key="3">
    <source>
        <dbReference type="Proteomes" id="UP000015543"/>
    </source>
</evidence>
<feature type="coiled-coil region" evidence="1">
    <location>
        <begin position="51"/>
        <end position="134"/>
    </location>
</feature>
<dbReference type="HOGENOM" id="CLU_958533_0_0_2"/>
<dbReference type="SUPFAM" id="SSF57997">
    <property type="entry name" value="Tropomyosin"/>
    <property type="match status" value="1"/>
</dbReference>
<dbReference type="eggNOG" id="arCOG03877">
    <property type="taxonomic scope" value="Archaea"/>
</dbReference>
<dbReference type="Proteomes" id="UP000015543">
    <property type="component" value="Chromosome"/>
</dbReference>
<sequence length="290" mass="32820">MAVILLSIASSSASLGYWLAKQFGKIDARFKEVEARLDAHDTRLAGLETTVKSMDSRLKGVETRLEAHEARLENMEKRLTDVENTVREINTRLGSVENKLTGVETTVKNMDARLRNVESRLAGIEEDVKDIYARLGILETTTKSLQAKLGEVDSKIDGVSTRLDKLEKGIFGFNELLLKVLEEKGVVSRTEALTLLVALRGMIPGSRSKYYTKEVENRLRELLNKDPDTFTMDDIRELEDIAEIMEKEYTVSGRKELLDYAAKLRIGALVFKIVFVEPKMRKLQEWPLSP</sequence>
<organism evidence="2 3">
    <name type="scientific">Thermofilum adornatum</name>
    <dbReference type="NCBI Taxonomy" id="1365176"/>
    <lineage>
        <taxon>Archaea</taxon>
        <taxon>Thermoproteota</taxon>
        <taxon>Thermoprotei</taxon>
        <taxon>Thermofilales</taxon>
        <taxon>Thermofilaceae</taxon>
        <taxon>Thermofilum</taxon>
    </lineage>
</organism>
<name>S5Z971_9CREN</name>
<proteinExistence type="predicted"/>